<dbReference type="InterPro" id="IPR016040">
    <property type="entry name" value="NAD(P)-bd_dom"/>
</dbReference>
<dbReference type="AlphaFoldDB" id="A0A086TK87"/>
<dbReference type="PANTHER" id="PTHR15020">
    <property type="entry name" value="FLAVIN REDUCTASE-RELATED"/>
    <property type="match status" value="1"/>
</dbReference>
<name>A0A086TK87_9FUNG</name>
<accession>A0A086TK87</accession>
<dbReference type="EMBL" id="KN042432">
    <property type="protein sequence ID" value="KFH62364.1"/>
    <property type="molecule type" value="Genomic_DNA"/>
</dbReference>
<dbReference type="OrthoDB" id="63935at2759"/>
<reference evidence="2 3" key="1">
    <citation type="submission" date="2011-02" db="EMBL/GenBank/DDBJ databases">
        <title>The Genome Sequence of Mortierella verticillata NRRL 6337.</title>
        <authorList>
            <consortium name="The Broad Institute Genome Sequencing Platform"/>
            <person name="Russ C."/>
            <person name="Cuomo C."/>
            <person name="Burger G."/>
            <person name="Gray M.W."/>
            <person name="Holland P.W.H."/>
            <person name="King N."/>
            <person name="Lang F.B.F."/>
            <person name="Roger A.J."/>
            <person name="Ruiz-Trillo I."/>
            <person name="Young S.K."/>
            <person name="Zeng Q."/>
            <person name="Gargeya S."/>
            <person name="Alvarado L."/>
            <person name="Berlin A."/>
            <person name="Chapman S.B."/>
            <person name="Chen Z."/>
            <person name="Freedman E."/>
            <person name="Gellesch M."/>
            <person name="Goldberg J."/>
            <person name="Griggs A."/>
            <person name="Gujja S."/>
            <person name="Heilman E."/>
            <person name="Heiman D."/>
            <person name="Howarth C."/>
            <person name="Mehta T."/>
            <person name="Neiman D."/>
            <person name="Pearson M."/>
            <person name="Roberts A."/>
            <person name="Saif S."/>
            <person name="Shea T."/>
            <person name="Shenoy N."/>
            <person name="Sisk P."/>
            <person name="Stolte C."/>
            <person name="Sykes S."/>
            <person name="White J."/>
            <person name="Yandava C."/>
            <person name="Haas B."/>
            <person name="Nusbaum C."/>
            <person name="Birren B."/>
        </authorList>
    </citation>
    <scope>NUCLEOTIDE SEQUENCE [LARGE SCALE GENOMIC DNA]</scope>
    <source>
        <strain evidence="2 3">NRRL 6337</strain>
    </source>
</reference>
<protein>
    <recommendedName>
        <fullName evidence="1">NAD(P)-binding domain-containing protein</fullName>
    </recommendedName>
</protein>
<dbReference type="Pfam" id="PF13460">
    <property type="entry name" value="NAD_binding_10"/>
    <property type="match status" value="1"/>
</dbReference>
<evidence type="ECO:0000313" key="3">
    <source>
        <dbReference type="Proteomes" id="UP000243308"/>
    </source>
</evidence>
<evidence type="ECO:0000313" key="2">
    <source>
        <dbReference type="EMBL" id="KFH62364.1"/>
    </source>
</evidence>
<sequence length="278" mass="29982">MTTSINNHIHNEIDMTISSRFITFFGATGGCTNAALVHTLNAGIQVRALARTPSKLTDMLLAQGISKSTIDSQLTIVKGDIASVPAIKSVLLSGDYALASQIMSGVGGTPQLRWSLKHPVTIDNPEICASTTKNIVQALREIYLEHPSTAAHKPSIVIISTTGVSDVCEDVPFGFQTMYHVALADPHKDKKVMEKIITENATGSDAVFRGAIAVRPSLLTGDQNIKGGKGWKSLRVGQEDKPAIGYTVHKADVGEWIFEETIKTDGQRWFGQKVTLTN</sequence>
<organism evidence="2 3">
    <name type="scientific">Podila verticillata NRRL 6337</name>
    <dbReference type="NCBI Taxonomy" id="1069443"/>
    <lineage>
        <taxon>Eukaryota</taxon>
        <taxon>Fungi</taxon>
        <taxon>Fungi incertae sedis</taxon>
        <taxon>Mucoromycota</taxon>
        <taxon>Mortierellomycotina</taxon>
        <taxon>Mortierellomycetes</taxon>
        <taxon>Mortierellales</taxon>
        <taxon>Mortierellaceae</taxon>
        <taxon>Podila</taxon>
    </lineage>
</organism>
<keyword evidence="3" id="KW-1185">Reference proteome</keyword>
<dbReference type="PANTHER" id="PTHR15020:SF50">
    <property type="entry name" value="UPF0659 PROTEIN YMR090W"/>
    <property type="match status" value="1"/>
</dbReference>
<proteinExistence type="predicted"/>
<gene>
    <name evidence="2" type="ORF">MVEG_11574</name>
</gene>
<dbReference type="Proteomes" id="UP000243308">
    <property type="component" value="Unassembled WGS sequence"/>
</dbReference>
<evidence type="ECO:0000259" key="1">
    <source>
        <dbReference type="Pfam" id="PF13460"/>
    </source>
</evidence>
<feature type="domain" description="NAD(P)-binding" evidence="1">
    <location>
        <begin position="26"/>
        <end position="259"/>
    </location>
</feature>
<dbReference type="InterPro" id="IPR036291">
    <property type="entry name" value="NAD(P)-bd_dom_sf"/>
</dbReference>
<dbReference type="Gene3D" id="3.40.50.720">
    <property type="entry name" value="NAD(P)-binding Rossmann-like Domain"/>
    <property type="match status" value="1"/>
</dbReference>
<dbReference type="SUPFAM" id="SSF51735">
    <property type="entry name" value="NAD(P)-binding Rossmann-fold domains"/>
    <property type="match status" value="1"/>
</dbReference>